<sequence length="76" mass="9063">MKKYYEYKNVALNANKFWEITWKEKKVTVTYGRIGIDNPATKVVKINNKPFKSKEEAKAYVEEKIREKTNKGYIEK</sequence>
<evidence type="ECO:0000259" key="1">
    <source>
        <dbReference type="PROSITE" id="PS51977"/>
    </source>
</evidence>
<organism evidence="2">
    <name type="scientific">marine metagenome</name>
    <dbReference type="NCBI Taxonomy" id="408172"/>
    <lineage>
        <taxon>unclassified sequences</taxon>
        <taxon>metagenomes</taxon>
        <taxon>ecological metagenomes</taxon>
    </lineage>
</organism>
<accession>A0A382Q7J1</accession>
<dbReference type="SUPFAM" id="SSF142921">
    <property type="entry name" value="WGR domain-like"/>
    <property type="match status" value="1"/>
</dbReference>
<dbReference type="PROSITE" id="PS51977">
    <property type="entry name" value="WGR"/>
    <property type="match status" value="1"/>
</dbReference>
<dbReference type="InterPro" id="IPR036930">
    <property type="entry name" value="WGR_dom_sf"/>
</dbReference>
<name>A0A382Q7J1_9ZZZZ</name>
<dbReference type="AlphaFoldDB" id="A0A382Q7J1"/>
<dbReference type="Pfam" id="PF05406">
    <property type="entry name" value="WGR"/>
    <property type="match status" value="1"/>
</dbReference>
<feature type="domain" description="WGR" evidence="1">
    <location>
        <begin position="1"/>
        <end position="76"/>
    </location>
</feature>
<dbReference type="Gene3D" id="2.20.140.10">
    <property type="entry name" value="WGR domain"/>
    <property type="match status" value="1"/>
</dbReference>
<evidence type="ECO:0000313" key="2">
    <source>
        <dbReference type="EMBL" id="SVC80905.1"/>
    </source>
</evidence>
<dbReference type="InterPro" id="IPR049809">
    <property type="entry name" value="YehF/YfeS-like_WGR"/>
</dbReference>
<dbReference type="EMBL" id="UINC01112163">
    <property type="protein sequence ID" value="SVC80905.1"/>
    <property type="molecule type" value="Genomic_DNA"/>
</dbReference>
<proteinExistence type="predicted"/>
<reference evidence="2" key="1">
    <citation type="submission" date="2018-05" db="EMBL/GenBank/DDBJ databases">
        <authorList>
            <person name="Lanie J.A."/>
            <person name="Ng W.-L."/>
            <person name="Kazmierczak K.M."/>
            <person name="Andrzejewski T.M."/>
            <person name="Davidsen T.M."/>
            <person name="Wayne K.J."/>
            <person name="Tettelin H."/>
            <person name="Glass J.I."/>
            <person name="Rusch D."/>
            <person name="Podicherti R."/>
            <person name="Tsui H.-C.T."/>
            <person name="Winkler M.E."/>
        </authorList>
    </citation>
    <scope>NUCLEOTIDE SEQUENCE</scope>
</reference>
<dbReference type="CDD" id="cd07996">
    <property type="entry name" value="WGR_MMR_like"/>
    <property type="match status" value="1"/>
</dbReference>
<gene>
    <name evidence="2" type="ORF">METZ01_LOCUS333759</name>
</gene>
<protein>
    <recommendedName>
        <fullName evidence="1">WGR domain-containing protein</fullName>
    </recommendedName>
</protein>
<dbReference type="InterPro" id="IPR008893">
    <property type="entry name" value="WGR_domain"/>
</dbReference>